<keyword evidence="1" id="KW-0175">Coiled coil</keyword>
<dbReference type="EMBL" id="CP036272">
    <property type="protein sequence ID" value="QDT60597.1"/>
    <property type="molecule type" value="Genomic_DNA"/>
</dbReference>
<evidence type="ECO:0000313" key="3">
    <source>
        <dbReference type="Proteomes" id="UP000315003"/>
    </source>
</evidence>
<sequence length="399" mass="45426">MSLGGFNPRTVLRQTTNGLLDELFGRMEVPMRLNWSDLAEMDVDPMFEAYQSLDDNDHDRAEVMLRDLHLMTGEEAQRVVFQQIKQAKMDDLLAELEQLESRYDCAAIAYLEAPQAYQAAMRFSKADRVIGGRSSQRRVDVPKAKPRTSPEALSAFANAISAYYSARQGRGRHCHVEYSMRRPGLHYLFVSLDDYRQTFLKLVDGKHRFERQCETHAFENVFVHDETNHYFDIYAKGGKEVHAALQPILAREFLGVHLPPEDPAAEPFMLGRILDPSFLFPTMPQDAIKEVIVTSARIKIRGAKAGATFEPNNEYGARSLQRFIDCFIREDNLPRALMELRRVELRFQMAAGDDFSLAITKPNRSTLKQLTNVQRVLAEKYLAYWGVTHAVDTDAASAA</sequence>
<keyword evidence="3" id="KW-1185">Reference proteome</keyword>
<dbReference type="Proteomes" id="UP000315003">
    <property type="component" value="Chromosome"/>
</dbReference>
<evidence type="ECO:0000313" key="2">
    <source>
        <dbReference type="EMBL" id="QDT60597.1"/>
    </source>
</evidence>
<reference evidence="2 3" key="1">
    <citation type="submission" date="2019-02" db="EMBL/GenBank/DDBJ databases">
        <title>Deep-cultivation of Planctomycetes and their phenomic and genomic characterization uncovers novel biology.</title>
        <authorList>
            <person name="Wiegand S."/>
            <person name="Jogler M."/>
            <person name="Boedeker C."/>
            <person name="Pinto D."/>
            <person name="Vollmers J."/>
            <person name="Rivas-Marin E."/>
            <person name="Kohn T."/>
            <person name="Peeters S.H."/>
            <person name="Heuer A."/>
            <person name="Rast P."/>
            <person name="Oberbeckmann S."/>
            <person name="Bunk B."/>
            <person name="Jeske O."/>
            <person name="Meyerdierks A."/>
            <person name="Storesund J.E."/>
            <person name="Kallscheuer N."/>
            <person name="Luecker S."/>
            <person name="Lage O.M."/>
            <person name="Pohl T."/>
            <person name="Merkel B.J."/>
            <person name="Hornburger P."/>
            <person name="Mueller R.-W."/>
            <person name="Bruemmer F."/>
            <person name="Labrenz M."/>
            <person name="Spormann A.M."/>
            <person name="Op den Camp H."/>
            <person name="Overmann J."/>
            <person name="Amann R."/>
            <person name="Jetten M.S.M."/>
            <person name="Mascher T."/>
            <person name="Medema M.H."/>
            <person name="Devos D.P."/>
            <person name="Kaster A.-K."/>
            <person name="Ovreas L."/>
            <person name="Rohde M."/>
            <person name="Galperin M.Y."/>
            <person name="Jogler C."/>
        </authorList>
    </citation>
    <scope>NUCLEOTIDE SEQUENCE [LARGE SCALE GENOMIC DNA]</scope>
    <source>
        <strain evidence="2 3">SV_7m_r</strain>
    </source>
</reference>
<accession>A0A517SWT1</accession>
<dbReference type="OrthoDB" id="232531at2"/>
<dbReference type="RefSeq" id="WP_145273519.1">
    <property type="nucleotide sequence ID" value="NZ_CP036272.1"/>
</dbReference>
<organism evidence="2 3">
    <name type="scientific">Stieleria bergensis</name>
    <dbReference type="NCBI Taxonomy" id="2528025"/>
    <lineage>
        <taxon>Bacteria</taxon>
        <taxon>Pseudomonadati</taxon>
        <taxon>Planctomycetota</taxon>
        <taxon>Planctomycetia</taxon>
        <taxon>Pirellulales</taxon>
        <taxon>Pirellulaceae</taxon>
        <taxon>Stieleria</taxon>
    </lineage>
</organism>
<dbReference type="AlphaFoldDB" id="A0A517SWT1"/>
<feature type="coiled-coil region" evidence="1">
    <location>
        <begin position="82"/>
        <end position="109"/>
    </location>
</feature>
<name>A0A517SWT1_9BACT</name>
<protein>
    <submittedName>
        <fullName evidence="2">Uncharacterized protein</fullName>
    </submittedName>
</protein>
<evidence type="ECO:0000256" key="1">
    <source>
        <dbReference type="SAM" id="Coils"/>
    </source>
</evidence>
<proteinExistence type="predicted"/>
<gene>
    <name evidence="2" type="ORF">SV7mr_31210</name>
</gene>